<protein>
    <recommendedName>
        <fullName evidence="1">PAS domain-containing protein</fullName>
    </recommendedName>
</protein>
<sequence>MGKKATACRMNQSIEFVLSPISALPSSLRSLSLPIFPSFASRSVLSWNIYSTPGPASLNRHTNSWLNIAQCSLRAFPSVSSPQNMAIGHSHQLHSKPRSLPQARAYYSLFRGERPAAGKCIRTTPTPLRDSALQTQRVGEECWGNIALDGFFFVVNMEGNIVFVSENVTQYLRYNQEELMNTSVYSVLHVGDHAEFIKNLLPKSLG</sequence>
<dbReference type="InterPro" id="IPR013767">
    <property type="entry name" value="PAS_fold"/>
</dbReference>
<dbReference type="CDD" id="cd00130">
    <property type="entry name" value="PAS"/>
    <property type="match status" value="1"/>
</dbReference>
<dbReference type="InterPro" id="IPR035965">
    <property type="entry name" value="PAS-like_dom_sf"/>
</dbReference>
<dbReference type="Proteomes" id="UP001434883">
    <property type="component" value="Unassembled WGS sequence"/>
</dbReference>
<dbReference type="PANTHER" id="PTHR10684:SF2">
    <property type="entry name" value="NUCLEAR RECEPTOR COACTIVATOR 2"/>
    <property type="match status" value="1"/>
</dbReference>
<dbReference type="InterPro" id="IPR000014">
    <property type="entry name" value="PAS"/>
</dbReference>
<dbReference type="PANTHER" id="PTHR10684">
    <property type="entry name" value="NUCLEAR RECEPTOR COACTIVATOR"/>
    <property type="match status" value="1"/>
</dbReference>
<feature type="domain" description="PAS" evidence="1">
    <location>
        <begin position="147"/>
        <end position="206"/>
    </location>
</feature>
<dbReference type="EMBL" id="JAHRIN010077435">
    <property type="protein sequence ID" value="MEQ2218717.1"/>
    <property type="molecule type" value="Genomic_DNA"/>
</dbReference>
<dbReference type="Gene3D" id="3.30.450.20">
    <property type="entry name" value="PAS domain"/>
    <property type="match status" value="1"/>
</dbReference>
<reference evidence="2 3" key="1">
    <citation type="submission" date="2021-06" db="EMBL/GenBank/DDBJ databases">
        <authorList>
            <person name="Palmer J.M."/>
        </authorList>
    </citation>
    <scope>NUCLEOTIDE SEQUENCE [LARGE SCALE GENOMIC DNA]</scope>
    <source>
        <strain evidence="2 3">XC_2019</strain>
        <tissue evidence="2">Muscle</tissue>
    </source>
</reference>
<dbReference type="PROSITE" id="PS50112">
    <property type="entry name" value="PAS"/>
    <property type="match status" value="1"/>
</dbReference>
<dbReference type="SUPFAM" id="SSF55785">
    <property type="entry name" value="PYP-like sensor domain (PAS domain)"/>
    <property type="match status" value="1"/>
</dbReference>
<evidence type="ECO:0000313" key="3">
    <source>
        <dbReference type="Proteomes" id="UP001434883"/>
    </source>
</evidence>
<dbReference type="Pfam" id="PF00989">
    <property type="entry name" value="PAS"/>
    <property type="match status" value="1"/>
</dbReference>
<organism evidence="2 3">
    <name type="scientific">Xenoophorus captivus</name>
    <dbReference type="NCBI Taxonomy" id="1517983"/>
    <lineage>
        <taxon>Eukaryota</taxon>
        <taxon>Metazoa</taxon>
        <taxon>Chordata</taxon>
        <taxon>Craniata</taxon>
        <taxon>Vertebrata</taxon>
        <taxon>Euteleostomi</taxon>
        <taxon>Actinopterygii</taxon>
        <taxon>Neopterygii</taxon>
        <taxon>Teleostei</taxon>
        <taxon>Neoteleostei</taxon>
        <taxon>Acanthomorphata</taxon>
        <taxon>Ovalentaria</taxon>
        <taxon>Atherinomorphae</taxon>
        <taxon>Cyprinodontiformes</taxon>
        <taxon>Goodeidae</taxon>
        <taxon>Xenoophorus</taxon>
    </lineage>
</organism>
<comment type="caution">
    <text evidence="2">The sequence shown here is derived from an EMBL/GenBank/DDBJ whole genome shotgun (WGS) entry which is preliminary data.</text>
</comment>
<proteinExistence type="predicted"/>
<evidence type="ECO:0000313" key="2">
    <source>
        <dbReference type="EMBL" id="MEQ2218717.1"/>
    </source>
</evidence>
<dbReference type="InterPro" id="IPR017426">
    <property type="entry name" value="Nuclear_rcpt_coactivator"/>
</dbReference>
<name>A0ABV0SDT5_9TELE</name>
<gene>
    <name evidence="2" type="ORF">XENOCAPTIV_007221</name>
</gene>
<accession>A0ABV0SDT5</accession>
<keyword evidence="3" id="KW-1185">Reference proteome</keyword>
<dbReference type="SMART" id="SM00091">
    <property type="entry name" value="PAS"/>
    <property type="match status" value="1"/>
</dbReference>
<evidence type="ECO:0000259" key="1">
    <source>
        <dbReference type="PROSITE" id="PS50112"/>
    </source>
</evidence>